<dbReference type="InterPro" id="IPR051678">
    <property type="entry name" value="AGP_Transferase"/>
</dbReference>
<evidence type="ECO:0000256" key="1">
    <source>
        <dbReference type="SAM" id="MobiDB-lite"/>
    </source>
</evidence>
<evidence type="ECO:0000259" key="2">
    <source>
        <dbReference type="Pfam" id="PF01636"/>
    </source>
</evidence>
<feature type="compositionally biased region" description="Polar residues" evidence="1">
    <location>
        <begin position="295"/>
        <end position="309"/>
    </location>
</feature>
<feature type="region of interest" description="Disordered" evidence="1">
    <location>
        <begin position="290"/>
        <end position="341"/>
    </location>
</feature>
<evidence type="ECO:0000313" key="3">
    <source>
        <dbReference type="EMBL" id="KAL2062047.1"/>
    </source>
</evidence>
<dbReference type="Pfam" id="PF01636">
    <property type="entry name" value="APH"/>
    <property type="match status" value="1"/>
</dbReference>
<dbReference type="Proteomes" id="UP001595075">
    <property type="component" value="Unassembled WGS sequence"/>
</dbReference>
<comment type="caution">
    <text evidence="3">The sequence shown here is derived from an EMBL/GenBank/DDBJ whole genome shotgun (WGS) entry which is preliminary data.</text>
</comment>
<dbReference type="PANTHER" id="PTHR21310:SF39">
    <property type="entry name" value="AMINOGLYCOSIDE PHOSPHOTRANSFERASE DOMAIN-CONTAINING PROTEIN"/>
    <property type="match status" value="1"/>
</dbReference>
<dbReference type="EMBL" id="JAZHXI010000017">
    <property type="protein sequence ID" value="KAL2062047.1"/>
    <property type="molecule type" value="Genomic_DNA"/>
</dbReference>
<protein>
    <recommendedName>
        <fullName evidence="2">Aminoglycoside phosphotransferase domain-containing protein</fullName>
    </recommendedName>
</protein>
<reference evidence="3 4" key="1">
    <citation type="journal article" date="2024" name="Commun. Biol.">
        <title>Comparative genomic analysis of thermophilic fungi reveals convergent evolutionary adaptations and gene losses.</title>
        <authorList>
            <person name="Steindorff A.S."/>
            <person name="Aguilar-Pontes M.V."/>
            <person name="Robinson A.J."/>
            <person name="Andreopoulos B."/>
            <person name="LaButti K."/>
            <person name="Kuo A."/>
            <person name="Mondo S."/>
            <person name="Riley R."/>
            <person name="Otillar R."/>
            <person name="Haridas S."/>
            <person name="Lipzen A."/>
            <person name="Grimwood J."/>
            <person name="Schmutz J."/>
            <person name="Clum A."/>
            <person name="Reid I.D."/>
            <person name="Moisan M.C."/>
            <person name="Butler G."/>
            <person name="Nguyen T.T.M."/>
            <person name="Dewar K."/>
            <person name="Conant G."/>
            <person name="Drula E."/>
            <person name="Henrissat B."/>
            <person name="Hansel C."/>
            <person name="Singer S."/>
            <person name="Hutchinson M.I."/>
            <person name="de Vries R.P."/>
            <person name="Natvig D.O."/>
            <person name="Powell A.J."/>
            <person name="Tsang A."/>
            <person name="Grigoriev I.V."/>
        </authorList>
    </citation>
    <scope>NUCLEOTIDE SEQUENCE [LARGE SCALE GENOMIC DNA]</scope>
    <source>
        <strain evidence="3 4">CBS 494.80</strain>
    </source>
</reference>
<keyword evidence="4" id="KW-1185">Reference proteome</keyword>
<sequence>MSPKVSAGTYPLEGRNLALVTRNEIIESIPVAPEIRWCEGAASLARVKSSAIVKWGRHIHLSQARNMQYVAEHTKIRLPTVIDAWEAEDTTEDDESNTCYILMEYISGKVLIDIWDELDEIARRGIQSQVHENICQLQSLDLKIPGPIGGGISESSLFTGYGAGPFESPNDLEEWYNGRLLVCHDYGHATHISPGAFSGKFNKLVMCHLDLNERNILLDDEGEIWLIDWGLAGAYPPWFEKAQLAWGAGGSWRLGLLGLIGEEAYQDEVDQLLAIGFALTTGGYAQPRTRPVEDVSSNCSGPLNPSNRGGPTLGLTYRSFSGSPGSKSSKSEAIQDGTISI</sequence>
<name>A0ABR4BWL4_9HELO</name>
<accession>A0ABR4BWL4</accession>
<dbReference type="PANTHER" id="PTHR21310">
    <property type="entry name" value="AMINOGLYCOSIDE PHOSPHOTRANSFERASE-RELATED-RELATED"/>
    <property type="match status" value="1"/>
</dbReference>
<feature type="domain" description="Aminoglycoside phosphotransferase" evidence="2">
    <location>
        <begin position="63"/>
        <end position="261"/>
    </location>
</feature>
<organism evidence="3 4">
    <name type="scientific">Oculimacula yallundae</name>
    <dbReference type="NCBI Taxonomy" id="86028"/>
    <lineage>
        <taxon>Eukaryota</taxon>
        <taxon>Fungi</taxon>
        <taxon>Dikarya</taxon>
        <taxon>Ascomycota</taxon>
        <taxon>Pezizomycotina</taxon>
        <taxon>Leotiomycetes</taxon>
        <taxon>Helotiales</taxon>
        <taxon>Ploettnerulaceae</taxon>
        <taxon>Oculimacula</taxon>
    </lineage>
</organism>
<gene>
    <name evidence="3" type="ORF">VTL71DRAFT_6313</name>
</gene>
<dbReference type="Gene3D" id="3.90.1200.10">
    <property type="match status" value="1"/>
</dbReference>
<dbReference type="InterPro" id="IPR002575">
    <property type="entry name" value="Aminoglycoside_PTrfase"/>
</dbReference>
<proteinExistence type="predicted"/>
<feature type="compositionally biased region" description="Low complexity" evidence="1">
    <location>
        <begin position="319"/>
        <end position="328"/>
    </location>
</feature>
<evidence type="ECO:0000313" key="4">
    <source>
        <dbReference type="Proteomes" id="UP001595075"/>
    </source>
</evidence>
<dbReference type="InterPro" id="IPR011009">
    <property type="entry name" value="Kinase-like_dom_sf"/>
</dbReference>
<dbReference type="SUPFAM" id="SSF56112">
    <property type="entry name" value="Protein kinase-like (PK-like)"/>
    <property type="match status" value="1"/>
</dbReference>